<feature type="transmembrane region" description="Helical" evidence="1">
    <location>
        <begin position="83"/>
        <end position="103"/>
    </location>
</feature>
<keyword evidence="1" id="KW-1133">Transmembrane helix</keyword>
<dbReference type="Pfam" id="PF09335">
    <property type="entry name" value="VTT_dom"/>
    <property type="match status" value="1"/>
</dbReference>
<organism evidence="3 4">
    <name type="scientific">Butyricicoccus intestinisimiae</name>
    <dbReference type="NCBI Taxonomy" id="2841509"/>
    <lineage>
        <taxon>Bacteria</taxon>
        <taxon>Bacillati</taxon>
        <taxon>Bacillota</taxon>
        <taxon>Clostridia</taxon>
        <taxon>Eubacteriales</taxon>
        <taxon>Butyricicoccaceae</taxon>
        <taxon>Butyricicoccus</taxon>
    </lineage>
</organism>
<dbReference type="Proteomes" id="UP000783588">
    <property type="component" value="Unassembled WGS sequence"/>
</dbReference>
<evidence type="ECO:0000313" key="3">
    <source>
        <dbReference type="EMBL" id="MBU5489663.1"/>
    </source>
</evidence>
<proteinExistence type="predicted"/>
<dbReference type="InterPro" id="IPR032816">
    <property type="entry name" value="VTT_dom"/>
</dbReference>
<keyword evidence="4" id="KW-1185">Reference proteome</keyword>
<gene>
    <name evidence="3" type="ORF">KQI75_03305</name>
</gene>
<reference evidence="3 4" key="1">
    <citation type="submission" date="2021-06" db="EMBL/GenBank/DDBJ databases">
        <authorList>
            <person name="Sun Q."/>
            <person name="Li D."/>
        </authorList>
    </citation>
    <scope>NUCLEOTIDE SEQUENCE [LARGE SCALE GENOMIC DNA]</scope>
    <source>
        <strain evidence="3 4">MSJd-7</strain>
    </source>
</reference>
<evidence type="ECO:0000256" key="1">
    <source>
        <dbReference type="SAM" id="Phobius"/>
    </source>
</evidence>
<keyword evidence="1" id="KW-0472">Membrane</keyword>
<name>A0ABS6EPP6_9FIRM</name>
<feature type="transmembrane region" description="Helical" evidence="1">
    <location>
        <begin position="34"/>
        <end position="51"/>
    </location>
</feature>
<sequence>MVVLQVIETISIVIPAMPVYICSGILFGKAVGIAICYTTNLILNILIFLAARKMKYVKSKVLNLSKQKTVRKLLDSAKHVDRVVIVMCFLPIVPNGMIPYLSAQIRKKLIAFFAPKIKKYLEG</sequence>
<evidence type="ECO:0000259" key="2">
    <source>
        <dbReference type="Pfam" id="PF09335"/>
    </source>
</evidence>
<accession>A0ABS6EPP6</accession>
<feature type="transmembrane region" description="Helical" evidence="1">
    <location>
        <begin position="6"/>
        <end position="27"/>
    </location>
</feature>
<evidence type="ECO:0000313" key="4">
    <source>
        <dbReference type="Proteomes" id="UP000783588"/>
    </source>
</evidence>
<dbReference type="RefSeq" id="WP_216469270.1">
    <property type="nucleotide sequence ID" value="NZ_JAHLQI010000001.1"/>
</dbReference>
<dbReference type="EMBL" id="JAHLQI010000001">
    <property type="protein sequence ID" value="MBU5489663.1"/>
    <property type="molecule type" value="Genomic_DNA"/>
</dbReference>
<protein>
    <submittedName>
        <fullName evidence="3">VTT domain-containing protein</fullName>
    </submittedName>
</protein>
<feature type="domain" description="VTT" evidence="2">
    <location>
        <begin position="14"/>
        <end position="114"/>
    </location>
</feature>
<keyword evidence="1" id="KW-0812">Transmembrane</keyword>
<comment type="caution">
    <text evidence="3">The sequence shown here is derived from an EMBL/GenBank/DDBJ whole genome shotgun (WGS) entry which is preliminary data.</text>
</comment>